<comment type="catalytic activity">
    <reaction evidence="7">
        <text>tRNA(Asn) + L-asparagine + ATP = L-asparaginyl-tRNA(Asn) + AMP + diphosphate + H(+)</text>
        <dbReference type="Rhea" id="RHEA:11180"/>
        <dbReference type="Rhea" id="RHEA-COMP:9659"/>
        <dbReference type="Rhea" id="RHEA-COMP:9674"/>
        <dbReference type="ChEBI" id="CHEBI:15378"/>
        <dbReference type="ChEBI" id="CHEBI:30616"/>
        <dbReference type="ChEBI" id="CHEBI:33019"/>
        <dbReference type="ChEBI" id="CHEBI:58048"/>
        <dbReference type="ChEBI" id="CHEBI:78442"/>
        <dbReference type="ChEBI" id="CHEBI:78515"/>
        <dbReference type="ChEBI" id="CHEBI:456215"/>
        <dbReference type="EC" id="6.1.1.22"/>
    </reaction>
</comment>
<dbReference type="GO" id="GO:0005737">
    <property type="term" value="C:cytoplasm"/>
    <property type="evidence" value="ECO:0007669"/>
    <property type="project" value="UniProtKB-SubCell"/>
</dbReference>
<dbReference type="GO" id="GO:0004816">
    <property type="term" value="F:asparagine-tRNA ligase activity"/>
    <property type="evidence" value="ECO:0007669"/>
    <property type="project" value="UniProtKB-UniRule"/>
</dbReference>
<evidence type="ECO:0000256" key="7">
    <source>
        <dbReference type="HAMAP-Rule" id="MF_00534"/>
    </source>
</evidence>
<dbReference type="Gene3D" id="2.40.50.140">
    <property type="entry name" value="Nucleic acid-binding proteins"/>
    <property type="match status" value="1"/>
</dbReference>
<organism evidence="9 10">
    <name type="scientific">Sorangium cellulosum</name>
    <name type="common">Polyangium cellulosum</name>
    <dbReference type="NCBI Taxonomy" id="56"/>
    <lineage>
        <taxon>Bacteria</taxon>
        <taxon>Pseudomonadati</taxon>
        <taxon>Myxococcota</taxon>
        <taxon>Polyangia</taxon>
        <taxon>Polyangiales</taxon>
        <taxon>Polyangiaceae</taxon>
        <taxon>Sorangium</taxon>
    </lineage>
</organism>
<dbReference type="GO" id="GO:0003676">
    <property type="term" value="F:nucleic acid binding"/>
    <property type="evidence" value="ECO:0007669"/>
    <property type="project" value="InterPro"/>
</dbReference>
<keyword evidence="3 7" id="KW-0547">Nucleotide-binding</keyword>
<dbReference type="InterPro" id="IPR004364">
    <property type="entry name" value="Aa-tRNA-synt_II"/>
</dbReference>
<accession>A0A150PE54</accession>
<reference evidence="9 10" key="1">
    <citation type="submission" date="2014-02" db="EMBL/GenBank/DDBJ databases">
        <title>The small core and large imbalanced accessory genome model reveals a collaborative survival strategy of Sorangium cellulosum strains in nature.</title>
        <authorList>
            <person name="Han K."/>
            <person name="Peng R."/>
            <person name="Blom J."/>
            <person name="Li Y.-Z."/>
        </authorList>
    </citation>
    <scope>NUCLEOTIDE SEQUENCE [LARGE SCALE GENOMIC DNA]</scope>
    <source>
        <strain evidence="9 10">So0157-25</strain>
    </source>
</reference>
<dbReference type="PROSITE" id="PS50862">
    <property type="entry name" value="AA_TRNA_LIGASE_II"/>
    <property type="match status" value="1"/>
</dbReference>
<dbReference type="InterPro" id="IPR045864">
    <property type="entry name" value="aa-tRNA-synth_II/BPL/LPL"/>
</dbReference>
<comment type="subunit">
    <text evidence="7">Homodimer.</text>
</comment>
<dbReference type="Gene3D" id="3.30.930.10">
    <property type="entry name" value="Bira Bifunctional Protein, Domain 2"/>
    <property type="match status" value="1"/>
</dbReference>
<dbReference type="CDD" id="cd00776">
    <property type="entry name" value="AsxRS_core"/>
    <property type="match status" value="1"/>
</dbReference>
<evidence type="ECO:0000256" key="1">
    <source>
        <dbReference type="ARBA" id="ARBA00008226"/>
    </source>
</evidence>
<dbReference type="EMBL" id="JELY01001995">
    <property type="protein sequence ID" value="KYF53930.1"/>
    <property type="molecule type" value="Genomic_DNA"/>
</dbReference>
<dbReference type="InterPro" id="IPR004522">
    <property type="entry name" value="Asn-tRNA-ligase"/>
</dbReference>
<protein>
    <recommendedName>
        <fullName evidence="7">Asparagine--tRNA ligase</fullName>
        <ecNumber evidence="7">6.1.1.22</ecNumber>
    </recommendedName>
    <alternativeName>
        <fullName evidence="7">Asparaginyl-tRNA synthetase</fullName>
        <shortName evidence="7">AsnRS</shortName>
    </alternativeName>
</protein>
<evidence type="ECO:0000256" key="5">
    <source>
        <dbReference type="ARBA" id="ARBA00022917"/>
    </source>
</evidence>
<dbReference type="HAMAP" id="MF_00534">
    <property type="entry name" value="Asn_tRNA_synth"/>
    <property type="match status" value="1"/>
</dbReference>
<evidence type="ECO:0000259" key="8">
    <source>
        <dbReference type="PROSITE" id="PS50862"/>
    </source>
</evidence>
<dbReference type="PANTHER" id="PTHR22594">
    <property type="entry name" value="ASPARTYL/LYSYL-TRNA SYNTHETASE"/>
    <property type="match status" value="1"/>
</dbReference>
<keyword evidence="6 7" id="KW-0030">Aminoacyl-tRNA synthetase</keyword>
<dbReference type="SUPFAM" id="SSF55681">
    <property type="entry name" value="Class II aaRS and biotin synthetases"/>
    <property type="match status" value="1"/>
</dbReference>
<evidence type="ECO:0000256" key="6">
    <source>
        <dbReference type="ARBA" id="ARBA00023146"/>
    </source>
</evidence>
<keyword evidence="5 7" id="KW-0648">Protein biosynthesis</keyword>
<keyword evidence="2 7" id="KW-0436">Ligase</keyword>
<feature type="domain" description="Aminoacyl-transfer RNA synthetases class-II family profile" evidence="8">
    <location>
        <begin position="135"/>
        <end position="436"/>
    </location>
</feature>
<keyword evidence="4 7" id="KW-0067">ATP-binding</keyword>
<evidence type="ECO:0000256" key="4">
    <source>
        <dbReference type="ARBA" id="ARBA00022840"/>
    </source>
</evidence>
<dbReference type="NCBIfam" id="TIGR00457">
    <property type="entry name" value="asnS"/>
    <property type="match status" value="1"/>
</dbReference>
<dbReference type="GO" id="GO:0005524">
    <property type="term" value="F:ATP binding"/>
    <property type="evidence" value="ECO:0007669"/>
    <property type="project" value="UniProtKB-UniRule"/>
</dbReference>
<proteinExistence type="inferred from homology"/>
<evidence type="ECO:0000313" key="9">
    <source>
        <dbReference type="EMBL" id="KYF53930.1"/>
    </source>
</evidence>
<evidence type="ECO:0000256" key="2">
    <source>
        <dbReference type="ARBA" id="ARBA00022598"/>
    </source>
</evidence>
<dbReference type="Pfam" id="PF00152">
    <property type="entry name" value="tRNA-synt_2"/>
    <property type="match status" value="1"/>
</dbReference>
<dbReference type="PRINTS" id="PR01042">
    <property type="entry name" value="TRNASYNTHASP"/>
</dbReference>
<dbReference type="InterPro" id="IPR002312">
    <property type="entry name" value="Asp/Asn-tRNA-synth_IIb"/>
</dbReference>
<dbReference type="NCBIfam" id="NF003037">
    <property type="entry name" value="PRK03932.1"/>
    <property type="match status" value="1"/>
</dbReference>
<sequence>MQDSTVIATSDLSAHVGRTVTLRGWLYNKRSSGKLHFLELRDGSGTVQCVMAKSDVGDEVFAAADKVTQESVIEVAGEVKAHPKRAGVFEVVASGFRLLGPTSGEYPISPKEHGTDFLMDHRHLWLRSRRQHAILRVRHTIIQAIRDFFDGRGFTLVDAPIFTPNACEGTSTLFETDYHGDKAYLTQSGQLYMEAAAAAFGKAYCFGPTFRAEKSKTRRHLAEFWMVEPEVAFMDLDGDMDLAEDFLCFIVERVLERRRPELAVLERDVSRLEAVKKPFPRIRYDEAVAILNEARAEKRKTTGEAGVPDFPWGEDLGGEDETIISSRYDRPVMIHRYPAQVKAFYMKRDPTDGRLALCVDVLAPEGYGEVIGGGQREDDLATLERAIEAHKLPPEAFGWYLDLRRYGTFPHAGFGLGVERSVAWICGLPHVRETIPFPRMLNRLAP</sequence>
<dbReference type="PANTHER" id="PTHR22594:SF34">
    <property type="entry name" value="ASPARAGINE--TRNA LIGASE, MITOCHONDRIAL-RELATED"/>
    <property type="match status" value="1"/>
</dbReference>
<comment type="caution">
    <text evidence="9">The sequence shown here is derived from an EMBL/GenBank/DDBJ whole genome shotgun (WGS) entry which is preliminary data.</text>
</comment>
<dbReference type="Proteomes" id="UP000075420">
    <property type="component" value="Unassembled WGS sequence"/>
</dbReference>
<comment type="subcellular location">
    <subcellularLocation>
        <location evidence="7">Cytoplasm</location>
    </subcellularLocation>
</comment>
<dbReference type="Pfam" id="PF01336">
    <property type="entry name" value="tRNA_anti-codon"/>
    <property type="match status" value="1"/>
</dbReference>
<dbReference type="SUPFAM" id="SSF50249">
    <property type="entry name" value="Nucleic acid-binding proteins"/>
    <property type="match status" value="1"/>
</dbReference>
<evidence type="ECO:0000313" key="10">
    <source>
        <dbReference type="Proteomes" id="UP000075420"/>
    </source>
</evidence>
<keyword evidence="7" id="KW-0963">Cytoplasm</keyword>
<dbReference type="AlphaFoldDB" id="A0A150PE54"/>
<dbReference type="CDD" id="cd04100">
    <property type="entry name" value="Asp_Lys_Asn_RS_N"/>
    <property type="match status" value="1"/>
</dbReference>
<dbReference type="InterPro" id="IPR006195">
    <property type="entry name" value="aa-tRNA-synth_II"/>
</dbReference>
<dbReference type="GO" id="GO:0006421">
    <property type="term" value="P:asparaginyl-tRNA aminoacylation"/>
    <property type="evidence" value="ECO:0007669"/>
    <property type="project" value="UniProtKB-UniRule"/>
</dbReference>
<gene>
    <name evidence="7" type="primary">asnS</name>
    <name evidence="9" type="ORF">BE08_42420</name>
</gene>
<dbReference type="InterPro" id="IPR012340">
    <property type="entry name" value="NA-bd_OB-fold"/>
</dbReference>
<dbReference type="EC" id="6.1.1.22" evidence="7"/>
<evidence type="ECO:0000256" key="3">
    <source>
        <dbReference type="ARBA" id="ARBA00022741"/>
    </source>
</evidence>
<name>A0A150PE54_SORCE</name>
<dbReference type="InterPro" id="IPR004365">
    <property type="entry name" value="NA-bd_OB_tRNA"/>
</dbReference>
<comment type="similarity">
    <text evidence="1 7">Belongs to the class-II aminoacyl-tRNA synthetase family.</text>
</comment>